<keyword evidence="3" id="KW-1185">Reference proteome</keyword>
<accession>A0ABV4VCC9</accession>
<dbReference type="Gene3D" id="3.40.50.300">
    <property type="entry name" value="P-loop containing nucleotide triphosphate hydrolases"/>
    <property type="match status" value="1"/>
</dbReference>
<evidence type="ECO:0000313" key="2">
    <source>
        <dbReference type="EMBL" id="MFB0847316.1"/>
    </source>
</evidence>
<reference evidence="2 3" key="1">
    <citation type="submission" date="2024-09" db="EMBL/GenBank/DDBJ databases">
        <authorList>
            <person name="Makale K.P.P."/>
            <person name="Makhzoum A."/>
            <person name="Rantong G."/>
            <person name="Rahube T.O."/>
        </authorList>
    </citation>
    <scope>NUCLEOTIDE SEQUENCE [LARGE SCALE GENOMIC DNA]</scope>
    <source>
        <strain evidence="2 3">KM_D13</strain>
    </source>
</reference>
<comment type="caution">
    <text evidence="2">The sequence shown here is derived from an EMBL/GenBank/DDBJ whole genome shotgun (WGS) entry which is preliminary data.</text>
</comment>
<dbReference type="GO" id="GO:0005524">
    <property type="term" value="F:ATP binding"/>
    <property type="evidence" value="ECO:0007669"/>
    <property type="project" value="UniProtKB-KW"/>
</dbReference>
<dbReference type="SUPFAM" id="SSF52540">
    <property type="entry name" value="P-loop containing nucleoside triphosphate hydrolases"/>
    <property type="match status" value="1"/>
</dbReference>
<dbReference type="RefSeq" id="WP_373957173.1">
    <property type="nucleotide sequence ID" value="NZ_JBHDLN010000034.1"/>
</dbReference>
<dbReference type="PANTHER" id="PTHR30050">
    <property type="entry name" value="CHROMOSOMAL REPLICATION INITIATOR PROTEIN DNAA"/>
    <property type="match status" value="1"/>
</dbReference>
<organism evidence="2 3">
    <name type="scientific">Paenibacillus oleatilyticus</name>
    <dbReference type="NCBI Taxonomy" id="2594886"/>
    <lineage>
        <taxon>Bacteria</taxon>
        <taxon>Bacillati</taxon>
        <taxon>Bacillota</taxon>
        <taxon>Bacilli</taxon>
        <taxon>Bacillales</taxon>
        <taxon>Paenibacillaceae</taxon>
        <taxon>Paenibacillus</taxon>
    </lineage>
</organism>
<sequence length="265" mass="30546">MDRSSIKSSSTPSLYECSLCKDEGGYIQPLRDEFGEIVYDEYTDESGNVKARKAREGWAFCSCIQTKKIQMLFKSSQITDQMRQKGFKNFDVTSAPQAIVDAKDKAIAYYKAFKEIRNDRRNSIALVGQPGSGKTHLLMAIANTLLHFGTQVIYFSWVDGFDDLKDNLDKTKEMIYRLQNAEVLFIDDMFKGRKELTDFERRTLFAIINHRYLNHLPILVSSERDTDMMCDLDEAIGSRIHEMCRDYMVVLSGRELNYRLRGESA</sequence>
<dbReference type="SMART" id="SM00382">
    <property type="entry name" value="AAA"/>
    <property type="match status" value="1"/>
</dbReference>
<proteinExistence type="predicted"/>
<keyword evidence="2" id="KW-0547">Nucleotide-binding</keyword>
<dbReference type="InterPro" id="IPR003593">
    <property type="entry name" value="AAA+_ATPase"/>
</dbReference>
<dbReference type="CDD" id="cd00009">
    <property type="entry name" value="AAA"/>
    <property type="match status" value="1"/>
</dbReference>
<dbReference type="InterPro" id="IPR020591">
    <property type="entry name" value="Chromosome_initiator_DnaA-like"/>
</dbReference>
<keyword evidence="2" id="KW-0067">ATP-binding</keyword>
<feature type="domain" description="AAA+ ATPase" evidence="1">
    <location>
        <begin position="120"/>
        <end position="234"/>
    </location>
</feature>
<dbReference type="PRINTS" id="PR00051">
    <property type="entry name" value="DNAA"/>
</dbReference>
<name>A0ABV4VCC9_9BACL</name>
<protein>
    <submittedName>
        <fullName evidence="2">ATP-binding protein</fullName>
    </submittedName>
</protein>
<dbReference type="EMBL" id="JBHDLN010000034">
    <property type="protein sequence ID" value="MFB0847316.1"/>
    <property type="molecule type" value="Genomic_DNA"/>
</dbReference>
<dbReference type="InterPro" id="IPR002611">
    <property type="entry name" value="IstB_ATP-bd"/>
</dbReference>
<evidence type="ECO:0000313" key="3">
    <source>
        <dbReference type="Proteomes" id="UP001575622"/>
    </source>
</evidence>
<dbReference type="PANTHER" id="PTHR30050:SF10">
    <property type="entry name" value="PHAGE-LIKE ELEMENT PBSX PROTEIN XKDC"/>
    <property type="match status" value="1"/>
</dbReference>
<dbReference type="Proteomes" id="UP001575622">
    <property type="component" value="Unassembled WGS sequence"/>
</dbReference>
<evidence type="ECO:0000259" key="1">
    <source>
        <dbReference type="SMART" id="SM00382"/>
    </source>
</evidence>
<gene>
    <name evidence="2" type="ORF">ACEU3E_34665</name>
</gene>
<dbReference type="InterPro" id="IPR027417">
    <property type="entry name" value="P-loop_NTPase"/>
</dbReference>
<dbReference type="Pfam" id="PF01695">
    <property type="entry name" value="IstB_IS21"/>
    <property type="match status" value="1"/>
</dbReference>
<dbReference type="NCBIfam" id="NF005378">
    <property type="entry name" value="PRK06921.1"/>
    <property type="match status" value="1"/>
</dbReference>